<dbReference type="Proteomes" id="UP001151760">
    <property type="component" value="Unassembled WGS sequence"/>
</dbReference>
<organism evidence="3 4">
    <name type="scientific">Tanacetum coccineum</name>
    <dbReference type="NCBI Taxonomy" id="301880"/>
    <lineage>
        <taxon>Eukaryota</taxon>
        <taxon>Viridiplantae</taxon>
        <taxon>Streptophyta</taxon>
        <taxon>Embryophyta</taxon>
        <taxon>Tracheophyta</taxon>
        <taxon>Spermatophyta</taxon>
        <taxon>Magnoliopsida</taxon>
        <taxon>eudicotyledons</taxon>
        <taxon>Gunneridae</taxon>
        <taxon>Pentapetalae</taxon>
        <taxon>asterids</taxon>
        <taxon>campanulids</taxon>
        <taxon>Asterales</taxon>
        <taxon>Asteraceae</taxon>
        <taxon>Asteroideae</taxon>
        <taxon>Anthemideae</taxon>
        <taxon>Anthemidinae</taxon>
        <taxon>Tanacetum</taxon>
    </lineage>
</organism>
<feature type="region of interest" description="Disordered" evidence="2">
    <location>
        <begin position="43"/>
        <end position="84"/>
    </location>
</feature>
<proteinExistence type="predicted"/>
<comment type="caution">
    <text evidence="3">The sequence shown here is derived from an EMBL/GenBank/DDBJ whole genome shotgun (WGS) entry which is preliminary data.</text>
</comment>
<sequence length="529" mass="61264">MLVSYHKLYDILKQHQNEVNEIRAERLTRTANPLELVAQQQPIYHPQNHPNHYTQNSSTRSHPTATGNRGKAIANSPPPTYDQEPTMVAEDDELSKRAVNVAEARENVARECQKPKREKDAAYHKEKMLLCKQEEARFQLNAEQADWRDDTDDKPKDQELEAHYLYMTQIQEVTLDAADNSGPIFDTEPLQKVQNDNDNYNVFANDKEHPKQPESINDTYLEEQDDTDITIDSLDMSTNGETVDQDDDDLAKERDLLASLIEKLKYLKKFQAKLNRYHDVNYASKVAINCAKAKEDLMSYKMESEKSFNEYTQKINDLNQTISEMKKELVAHQEIISIMSQEKEAHKRFQKTREDKELEKVIALENKIKIMDDIVYKTGQSIQTMNMLNRNYKTSFVRPEYLKKAQRANPRMYDIGCYNDNLALMTKMPMVVPIIIREPKRTVNESIATPLKRIVASESSNQKPRSTIRKQYEQISTVKFGNDQIAPILGYGDLVQGNVTIKRVYYVEGLNHNLFFVGQFYDADLEVAF</sequence>
<evidence type="ECO:0000256" key="2">
    <source>
        <dbReference type="SAM" id="MobiDB-lite"/>
    </source>
</evidence>
<reference evidence="3" key="2">
    <citation type="submission" date="2022-01" db="EMBL/GenBank/DDBJ databases">
        <authorList>
            <person name="Yamashiro T."/>
            <person name="Shiraishi A."/>
            <person name="Satake H."/>
            <person name="Nakayama K."/>
        </authorList>
    </citation>
    <scope>NUCLEOTIDE SEQUENCE</scope>
</reference>
<reference evidence="3" key="1">
    <citation type="journal article" date="2022" name="Int. J. Mol. Sci.">
        <title>Draft Genome of Tanacetum Coccineum: Genomic Comparison of Closely Related Tanacetum-Family Plants.</title>
        <authorList>
            <person name="Yamashiro T."/>
            <person name="Shiraishi A."/>
            <person name="Nakayama K."/>
            <person name="Satake H."/>
        </authorList>
    </citation>
    <scope>NUCLEOTIDE SEQUENCE</scope>
</reference>
<accession>A0ABQ4WL30</accession>
<gene>
    <name evidence="3" type="ORF">Tco_0626915</name>
</gene>
<keyword evidence="4" id="KW-1185">Reference proteome</keyword>
<evidence type="ECO:0000313" key="3">
    <source>
        <dbReference type="EMBL" id="GJS53553.1"/>
    </source>
</evidence>
<evidence type="ECO:0008006" key="5">
    <source>
        <dbReference type="Google" id="ProtNLM"/>
    </source>
</evidence>
<keyword evidence="1" id="KW-0175">Coiled coil</keyword>
<dbReference type="EMBL" id="BQNB010008734">
    <property type="protein sequence ID" value="GJS53553.1"/>
    <property type="molecule type" value="Genomic_DNA"/>
</dbReference>
<evidence type="ECO:0000256" key="1">
    <source>
        <dbReference type="SAM" id="Coils"/>
    </source>
</evidence>
<feature type="compositionally biased region" description="Polar residues" evidence="2">
    <location>
        <begin position="43"/>
        <end position="67"/>
    </location>
</feature>
<feature type="coiled-coil region" evidence="1">
    <location>
        <begin position="301"/>
        <end position="335"/>
    </location>
</feature>
<protein>
    <recommendedName>
        <fullName evidence="5">Integrase, catalytic region, zinc finger, CCHC-type, peptidase aspartic, catalytic</fullName>
    </recommendedName>
</protein>
<name>A0ABQ4WL30_9ASTR</name>
<evidence type="ECO:0000313" key="4">
    <source>
        <dbReference type="Proteomes" id="UP001151760"/>
    </source>
</evidence>